<feature type="transmembrane region" description="Helical" evidence="1">
    <location>
        <begin position="20"/>
        <end position="37"/>
    </location>
</feature>
<protein>
    <submittedName>
        <fullName evidence="2">Uncharacterized protein</fullName>
    </submittedName>
</protein>
<feature type="transmembrane region" description="Helical" evidence="1">
    <location>
        <begin position="165"/>
        <end position="187"/>
    </location>
</feature>
<comment type="caution">
    <text evidence="2">The sequence shown here is derived from an EMBL/GenBank/DDBJ whole genome shotgun (WGS) entry which is preliminary data.</text>
</comment>
<sequence>MQYVVDSALFDYNWRWMAEVFLYGIYINLFFFSLYALGRRRKSGKIIPLANWSMAILETTQIVLCIIKTAVDIHFLNDQIVHDAVQPPPASLLRLAATSNSLQEAHDLLFAANNLVWDSLLLYRCYVIWGYQTRILVVPGTLLVSTMVMACVTTAVPYINARLQYLLATATNFCLMILIAGRIWWIWRDAVHISAGNMLQHHYKRTTAMVLESGAMYCMFAIVLAIIEPQQEIFFILDGIATHLINIGPALIIVRVGLGYSIEGTIESQANKGTSTRLAVRLPLASELPVLHIKPGGDEEYDAARIA</sequence>
<keyword evidence="1" id="KW-1133">Transmembrane helix</keyword>
<keyword evidence="1" id="KW-0472">Membrane</keyword>
<feature type="transmembrane region" description="Helical" evidence="1">
    <location>
        <begin position="136"/>
        <end position="159"/>
    </location>
</feature>
<evidence type="ECO:0000256" key="1">
    <source>
        <dbReference type="SAM" id="Phobius"/>
    </source>
</evidence>
<feature type="transmembrane region" description="Helical" evidence="1">
    <location>
        <begin position="233"/>
        <end position="254"/>
    </location>
</feature>
<evidence type="ECO:0000313" key="3">
    <source>
        <dbReference type="Proteomes" id="UP001218188"/>
    </source>
</evidence>
<keyword evidence="1" id="KW-0812">Transmembrane</keyword>
<keyword evidence="3" id="KW-1185">Reference proteome</keyword>
<dbReference type="EMBL" id="JARJCM010000199">
    <property type="protein sequence ID" value="KAJ7022959.1"/>
    <property type="molecule type" value="Genomic_DNA"/>
</dbReference>
<organism evidence="2 3">
    <name type="scientific">Mycena alexandri</name>
    <dbReference type="NCBI Taxonomy" id="1745969"/>
    <lineage>
        <taxon>Eukaryota</taxon>
        <taxon>Fungi</taxon>
        <taxon>Dikarya</taxon>
        <taxon>Basidiomycota</taxon>
        <taxon>Agaricomycotina</taxon>
        <taxon>Agaricomycetes</taxon>
        <taxon>Agaricomycetidae</taxon>
        <taxon>Agaricales</taxon>
        <taxon>Marasmiineae</taxon>
        <taxon>Mycenaceae</taxon>
        <taxon>Mycena</taxon>
    </lineage>
</organism>
<feature type="transmembrane region" description="Helical" evidence="1">
    <location>
        <begin position="208"/>
        <end position="227"/>
    </location>
</feature>
<accession>A0AAD6WVR5</accession>
<gene>
    <name evidence="2" type="ORF">C8F04DRAFT_1306997</name>
</gene>
<evidence type="ECO:0000313" key="2">
    <source>
        <dbReference type="EMBL" id="KAJ7022959.1"/>
    </source>
</evidence>
<name>A0AAD6WVR5_9AGAR</name>
<dbReference type="AlphaFoldDB" id="A0AAD6WVR5"/>
<proteinExistence type="predicted"/>
<dbReference type="Proteomes" id="UP001218188">
    <property type="component" value="Unassembled WGS sequence"/>
</dbReference>
<reference evidence="2" key="1">
    <citation type="submission" date="2023-03" db="EMBL/GenBank/DDBJ databases">
        <title>Massive genome expansion in bonnet fungi (Mycena s.s.) driven by repeated elements and novel gene families across ecological guilds.</title>
        <authorList>
            <consortium name="Lawrence Berkeley National Laboratory"/>
            <person name="Harder C.B."/>
            <person name="Miyauchi S."/>
            <person name="Viragh M."/>
            <person name="Kuo A."/>
            <person name="Thoen E."/>
            <person name="Andreopoulos B."/>
            <person name="Lu D."/>
            <person name="Skrede I."/>
            <person name="Drula E."/>
            <person name="Henrissat B."/>
            <person name="Morin E."/>
            <person name="Kohler A."/>
            <person name="Barry K."/>
            <person name="LaButti K."/>
            <person name="Morin E."/>
            <person name="Salamov A."/>
            <person name="Lipzen A."/>
            <person name="Mereny Z."/>
            <person name="Hegedus B."/>
            <person name="Baldrian P."/>
            <person name="Stursova M."/>
            <person name="Weitz H."/>
            <person name="Taylor A."/>
            <person name="Grigoriev I.V."/>
            <person name="Nagy L.G."/>
            <person name="Martin F."/>
            <person name="Kauserud H."/>
        </authorList>
    </citation>
    <scope>NUCLEOTIDE SEQUENCE</scope>
    <source>
        <strain evidence="2">CBHHK200</strain>
    </source>
</reference>